<evidence type="ECO:0000256" key="2">
    <source>
        <dbReference type="ARBA" id="ARBA00022729"/>
    </source>
</evidence>
<evidence type="ECO:0000313" key="4">
    <source>
        <dbReference type="EMBL" id="MDT0681231.1"/>
    </source>
</evidence>
<evidence type="ECO:0000256" key="1">
    <source>
        <dbReference type="ARBA" id="ARBA00004196"/>
    </source>
</evidence>
<evidence type="ECO:0000259" key="3">
    <source>
        <dbReference type="Pfam" id="PF09375"/>
    </source>
</evidence>
<accession>A0ABU3DBZ6</accession>
<reference evidence="4 5" key="1">
    <citation type="submission" date="2023-09" db="EMBL/GenBank/DDBJ databases">
        <authorList>
            <person name="Rey-Velasco X."/>
        </authorList>
    </citation>
    <scope>NUCLEOTIDE SEQUENCE [LARGE SCALE GENOMIC DNA]</scope>
    <source>
        <strain evidence="4 5">F158</strain>
    </source>
</reference>
<sequence length="315" mass="33531">MPSLVSAGVDEAVTDVILPAQARFASETANLAAAAEADCTPETLKDPWNDAFDAWLGVAHLRLGPIEEEGRGLAISFWPDTRGMMPRSLAGMIADRDAIVDRPDEFGQVSVAARGLFALEQLLYEPDFSGYSSGSYTCRLATAIAEDLARMAGEIEAGWRDGFAAALTDPGGSPYLTDREAVQALYTALATGLEYNQDQRLGRPLGTLDRPRPTRAEAWRSERSVRNVILSLTALEDLAEALADTPIPETTDAFGGAIARADALDDPALAGVEDPAGRFRIEALQTDLGVLRRTLDTELGTALGVSAGFNSMDGD</sequence>
<protein>
    <submittedName>
        <fullName evidence="4">Imelysin family protein</fullName>
    </submittedName>
</protein>
<evidence type="ECO:0000313" key="5">
    <source>
        <dbReference type="Proteomes" id="UP001265259"/>
    </source>
</evidence>
<dbReference type="Pfam" id="PF09375">
    <property type="entry name" value="Peptidase_M75"/>
    <property type="match status" value="1"/>
</dbReference>
<dbReference type="InterPro" id="IPR018976">
    <property type="entry name" value="Imelysin-like"/>
</dbReference>
<feature type="domain" description="Imelysin-like" evidence="3">
    <location>
        <begin position="18"/>
        <end position="294"/>
    </location>
</feature>
<keyword evidence="5" id="KW-1185">Reference proteome</keyword>
<dbReference type="Proteomes" id="UP001265259">
    <property type="component" value="Unassembled WGS sequence"/>
</dbReference>
<keyword evidence="2" id="KW-0732">Signal</keyword>
<dbReference type="EMBL" id="JAVRHL010000001">
    <property type="protein sequence ID" value="MDT0681231.1"/>
    <property type="molecule type" value="Genomic_DNA"/>
</dbReference>
<dbReference type="RefSeq" id="WP_311688753.1">
    <property type="nucleotide sequence ID" value="NZ_JAVRHL010000001.1"/>
</dbReference>
<name>A0ABU3DBZ6_9RHOB</name>
<dbReference type="InterPro" id="IPR034984">
    <property type="entry name" value="Imelysin-like_IPPA"/>
</dbReference>
<comment type="subcellular location">
    <subcellularLocation>
        <location evidence="1">Cell envelope</location>
    </subcellularLocation>
</comment>
<gene>
    <name evidence="4" type="ORF">RM543_00930</name>
</gene>
<dbReference type="CDD" id="cd14659">
    <property type="entry name" value="Imelysin-like_IPPA"/>
    <property type="match status" value="1"/>
</dbReference>
<dbReference type="Gene3D" id="1.20.1420.20">
    <property type="entry name" value="M75 peptidase, HXXE motif"/>
    <property type="match status" value="1"/>
</dbReference>
<comment type="caution">
    <text evidence="4">The sequence shown here is derived from an EMBL/GenBank/DDBJ whole genome shotgun (WGS) entry which is preliminary data.</text>
</comment>
<proteinExistence type="predicted"/>
<organism evidence="4 5">
    <name type="scientific">Tropicimonas omnivorans</name>
    <dbReference type="NCBI Taxonomy" id="3075590"/>
    <lineage>
        <taxon>Bacteria</taxon>
        <taxon>Pseudomonadati</taxon>
        <taxon>Pseudomonadota</taxon>
        <taxon>Alphaproteobacteria</taxon>
        <taxon>Rhodobacterales</taxon>
        <taxon>Roseobacteraceae</taxon>
        <taxon>Tropicimonas</taxon>
    </lineage>
</organism>
<dbReference type="InterPro" id="IPR038352">
    <property type="entry name" value="Imelysin_sf"/>
</dbReference>